<evidence type="ECO:0000256" key="2">
    <source>
        <dbReference type="ARBA" id="ARBA00022741"/>
    </source>
</evidence>
<keyword evidence="10" id="KW-1185">Reference proteome</keyword>
<evidence type="ECO:0000313" key="10">
    <source>
        <dbReference type="Proteomes" id="UP001238179"/>
    </source>
</evidence>
<gene>
    <name evidence="9" type="ORF">METEAL_36110</name>
</gene>
<dbReference type="RefSeq" id="WP_316413113.1">
    <property type="nucleotide sequence ID" value="NZ_AP027080.1"/>
</dbReference>
<dbReference type="AlphaFoldDB" id="A0AA48KBL0"/>
<dbReference type="InterPro" id="IPR000719">
    <property type="entry name" value="Prot_kinase_dom"/>
</dbReference>
<sequence>MTSTPRRIGKFEIVERLGEGAMGEVFLARDTLLGREVAIKTIRAALTSPDAKDRFFREAQAAGRLNHPNLVTIHEFGEEDGTLFMVMEYVPGDDLGRLLASRELSHREMLELLAQVCDGLGFAHQRGVLHRDIKPTNIRITRVSGRLAAKVLDFGIARLAGSDLTATGALLGTFGYMAPEYIQSGKPDARADLFAVGVILYETLAGFPPFGGESTATVLHRIVNEEPAPLDPDQLTGISPAIQGVVARALAKDPAARYPSAEALAEALRAARDPWWDPASDKGATRSDRLLDLPQRGRKPAPRAEGAPSHAWIYLAVAAVMAVLTAGAGWLWIRHRRHRPVPAPPVAVQPAAQPVVAPAPPVEAPKPEPPAPEPAKAEPSRPTPAPQAVKAEPKAAPEPAAPARAGAYATLDQAARALDTDPKGALAFLENAVKEDPTNERAIALRIAALYDAGDYRGCSLAIRGARETGHPLWPMALKYPRLRKALEQERITPRLLRRRQAQ</sequence>
<dbReference type="PROSITE" id="PS50011">
    <property type="entry name" value="PROTEIN_KINASE_DOM"/>
    <property type="match status" value="1"/>
</dbReference>
<dbReference type="Gene3D" id="1.10.510.10">
    <property type="entry name" value="Transferase(Phosphotransferase) domain 1"/>
    <property type="match status" value="1"/>
</dbReference>
<proteinExistence type="predicted"/>
<feature type="transmembrane region" description="Helical" evidence="7">
    <location>
        <begin position="311"/>
        <end position="333"/>
    </location>
</feature>
<dbReference type="EMBL" id="AP027080">
    <property type="protein sequence ID" value="BDU74437.1"/>
    <property type="molecule type" value="Genomic_DNA"/>
</dbReference>
<keyword evidence="7" id="KW-1133">Transmembrane helix</keyword>
<dbReference type="CDD" id="cd14014">
    <property type="entry name" value="STKc_PknB_like"/>
    <property type="match status" value="1"/>
</dbReference>
<organism evidence="9 10">
    <name type="scientific">Mesoterricola silvestris</name>
    <dbReference type="NCBI Taxonomy" id="2927979"/>
    <lineage>
        <taxon>Bacteria</taxon>
        <taxon>Pseudomonadati</taxon>
        <taxon>Acidobacteriota</taxon>
        <taxon>Holophagae</taxon>
        <taxon>Holophagales</taxon>
        <taxon>Holophagaceae</taxon>
        <taxon>Mesoterricola</taxon>
    </lineage>
</organism>
<keyword evidence="1" id="KW-0808">Transferase</keyword>
<reference evidence="10" key="1">
    <citation type="journal article" date="2023" name="Int. J. Syst. Evol. Microbiol.">
        <title>Mesoterricola silvestris gen. nov., sp. nov., Mesoterricola sediminis sp. nov., Geothrix oryzae sp. nov., Geothrix edaphica sp. nov., Geothrix rubra sp. nov., and Geothrix limicola sp. nov., six novel members of Acidobacteriota isolated from soils.</title>
        <authorList>
            <person name="Itoh H."/>
            <person name="Sugisawa Y."/>
            <person name="Mise K."/>
            <person name="Xu Z."/>
            <person name="Kuniyasu M."/>
            <person name="Ushijima N."/>
            <person name="Kawano K."/>
            <person name="Kobayashi E."/>
            <person name="Shiratori Y."/>
            <person name="Masuda Y."/>
            <person name="Senoo K."/>
        </authorList>
    </citation>
    <scope>NUCLEOTIDE SEQUENCE [LARGE SCALE GENOMIC DNA]</scope>
    <source>
        <strain evidence="10">W79</strain>
    </source>
</reference>
<evidence type="ECO:0000256" key="1">
    <source>
        <dbReference type="ARBA" id="ARBA00022679"/>
    </source>
</evidence>
<keyword evidence="7" id="KW-0812">Transmembrane</keyword>
<dbReference type="KEGG" id="msil:METEAL_36110"/>
<dbReference type="GO" id="GO:0004674">
    <property type="term" value="F:protein serine/threonine kinase activity"/>
    <property type="evidence" value="ECO:0007669"/>
    <property type="project" value="TreeGrafter"/>
</dbReference>
<evidence type="ECO:0000256" key="7">
    <source>
        <dbReference type="SAM" id="Phobius"/>
    </source>
</evidence>
<feature type="compositionally biased region" description="Basic and acidic residues" evidence="6">
    <location>
        <begin position="275"/>
        <end position="291"/>
    </location>
</feature>
<accession>A0AA48KBL0</accession>
<dbReference type="SMART" id="SM00220">
    <property type="entry name" value="S_TKc"/>
    <property type="match status" value="1"/>
</dbReference>
<dbReference type="InterPro" id="IPR017441">
    <property type="entry name" value="Protein_kinase_ATP_BS"/>
</dbReference>
<dbReference type="Proteomes" id="UP001238179">
    <property type="component" value="Chromosome"/>
</dbReference>
<dbReference type="PANTHER" id="PTHR43289:SF6">
    <property type="entry name" value="SERINE_THREONINE-PROTEIN KINASE NEKL-3"/>
    <property type="match status" value="1"/>
</dbReference>
<evidence type="ECO:0000256" key="3">
    <source>
        <dbReference type="ARBA" id="ARBA00022777"/>
    </source>
</evidence>
<feature type="region of interest" description="Disordered" evidence="6">
    <location>
        <begin position="344"/>
        <end position="401"/>
    </location>
</feature>
<keyword evidence="2 5" id="KW-0547">Nucleotide-binding</keyword>
<feature type="compositionally biased region" description="Pro residues" evidence="6">
    <location>
        <begin position="357"/>
        <end position="373"/>
    </location>
</feature>
<evidence type="ECO:0000313" key="9">
    <source>
        <dbReference type="EMBL" id="BDU74437.1"/>
    </source>
</evidence>
<protein>
    <recommendedName>
        <fullName evidence="8">Protein kinase domain-containing protein</fullName>
    </recommendedName>
</protein>
<dbReference type="PANTHER" id="PTHR43289">
    <property type="entry name" value="MITOGEN-ACTIVATED PROTEIN KINASE KINASE KINASE 20-RELATED"/>
    <property type="match status" value="1"/>
</dbReference>
<feature type="region of interest" description="Disordered" evidence="6">
    <location>
        <begin position="275"/>
        <end position="305"/>
    </location>
</feature>
<evidence type="ECO:0000256" key="5">
    <source>
        <dbReference type="PROSITE-ProRule" id="PRU10141"/>
    </source>
</evidence>
<evidence type="ECO:0000259" key="8">
    <source>
        <dbReference type="PROSITE" id="PS50011"/>
    </source>
</evidence>
<dbReference type="Pfam" id="PF00069">
    <property type="entry name" value="Pkinase"/>
    <property type="match status" value="1"/>
</dbReference>
<dbReference type="SUPFAM" id="SSF56112">
    <property type="entry name" value="Protein kinase-like (PK-like)"/>
    <property type="match status" value="1"/>
</dbReference>
<keyword evidence="3" id="KW-0418">Kinase</keyword>
<evidence type="ECO:0000256" key="6">
    <source>
        <dbReference type="SAM" id="MobiDB-lite"/>
    </source>
</evidence>
<dbReference type="Gene3D" id="3.30.200.20">
    <property type="entry name" value="Phosphorylase Kinase, domain 1"/>
    <property type="match status" value="1"/>
</dbReference>
<feature type="binding site" evidence="5">
    <location>
        <position position="40"/>
    </location>
    <ligand>
        <name>ATP</name>
        <dbReference type="ChEBI" id="CHEBI:30616"/>
    </ligand>
</feature>
<keyword evidence="4 5" id="KW-0067">ATP-binding</keyword>
<keyword evidence="7" id="KW-0472">Membrane</keyword>
<feature type="domain" description="Protein kinase" evidence="8">
    <location>
        <begin position="11"/>
        <end position="276"/>
    </location>
</feature>
<evidence type="ECO:0000256" key="4">
    <source>
        <dbReference type="ARBA" id="ARBA00022840"/>
    </source>
</evidence>
<name>A0AA48KBL0_9BACT</name>
<dbReference type="PROSITE" id="PS00107">
    <property type="entry name" value="PROTEIN_KINASE_ATP"/>
    <property type="match status" value="1"/>
</dbReference>
<dbReference type="GO" id="GO:0005524">
    <property type="term" value="F:ATP binding"/>
    <property type="evidence" value="ECO:0007669"/>
    <property type="project" value="UniProtKB-UniRule"/>
</dbReference>
<dbReference type="InterPro" id="IPR011009">
    <property type="entry name" value="Kinase-like_dom_sf"/>
</dbReference>